<comment type="caution">
    <text evidence="1">The sequence shown here is derived from an EMBL/GenBank/DDBJ whole genome shotgun (WGS) entry which is preliminary data.</text>
</comment>
<evidence type="ECO:0000313" key="1">
    <source>
        <dbReference type="EMBL" id="KAJ0010165.1"/>
    </source>
</evidence>
<organism evidence="1 2">
    <name type="scientific">Pistacia integerrima</name>
    <dbReference type="NCBI Taxonomy" id="434235"/>
    <lineage>
        <taxon>Eukaryota</taxon>
        <taxon>Viridiplantae</taxon>
        <taxon>Streptophyta</taxon>
        <taxon>Embryophyta</taxon>
        <taxon>Tracheophyta</taxon>
        <taxon>Spermatophyta</taxon>
        <taxon>Magnoliopsida</taxon>
        <taxon>eudicotyledons</taxon>
        <taxon>Gunneridae</taxon>
        <taxon>Pentapetalae</taxon>
        <taxon>rosids</taxon>
        <taxon>malvids</taxon>
        <taxon>Sapindales</taxon>
        <taxon>Anacardiaceae</taxon>
        <taxon>Pistacia</taxon>
    </lineage>
</organism>
<protein>
    <submittedName>
        <fullName evidence="1">Uncharacterized protein</fullName>
    </submittedName>
</protein>
<accession>A0ACC0X4B1</accession>
<sequence length="180" mass="20612">MQRIPCIFLYEMLYGHTPFRGKKRQKTFANILHKDLTFPSSIPDLEDVAAGNDVNLLDVSFQVSLAGRQLLNLLLNRDPADRLGSNSGANEIKQHPFFYGINWPLIRTMSPPPLDAPFELIEKDLKAKDVKWEDDRVLVNPKWDTDHEGEMEEVLSSRHPEPKVKHVAFVSLSIPQIERV</sequence>
<keyword evidence="2" id="KW-1185">Reference proteome</keyword>
<reference evidence="2" key="1">
    <citation type="journal article" date="2023" name="G3 (Bethesda)">
        <title>Genome assembly and association tests identify interacting loci associated with vigor, precocity, and sex in interspecific pistachio rootstocks.</title>
        <authorList>
            <person name="Palmer W."/>
            <person name="Jacygrad E."/>
            <person name="Sagayaradj S."/>
            <person name="Cavanaugh K."/>
            <person name="Han R."/>
            <person name="Bertier L."/>
            <person name="Beede B."/>
            <person name="Kafkas S."/>
            <person name="Golino D."/>
            <person name="Preece J."/>
            <person name="Michelmore R."/>
        </authorList>
    </citation>
    <scope>NUCLEOTIDE SEQUENCE [LARGE SCALE GENOMIC DNA]</scope>
</reference>
<dbReference type="EMBL" id="CM047749">
    <property type="protein sequence ID" value="KAJ0010165.1"/>
    <property type="molecule type" value="Genomic_DNA"/>
</dbReference>
<gene>
    <name evidence="1" type="ORF">Pint_33963</name>
</gene>
<proteinExistence type="predicted"/>
<name>A0ACC0X4B1_9ROSI</name>
<evidence type="ECO:0000313" key="2">
    <source>
        <dbReference type="Proteomes" id="UP001163603"/>
    </source>
</evidence>
<dbReference type="Proteomes" id="UP001163603">
    <property type="component" value="Chromosome 14"/>
</dbReference>